<evidence type="ECO:0000313" key="2">
    <source>
        <dbReference type="EMBL" id="GJS76704.1"/>
    </source>
</evidence>
<organism evidence="2 3">
    <name type="scientific">Tanacetum coccineum</name>
    <dbReference type="NCBI Taxonomy" id="301880"/>
    <lineage>
        <taxon>Eukaryota</taxon>
        <taxon>Viridiplantae</taxon>
        <taxon>Streptophyta</taxon>
        <taxon>Embryophyta</taxon>
        <taxon>Tracheophyta</taxon>
        <taxon>Spermatophyta</taxon>
        <taxon>Magnoliopsida</taxon>
        <taxon>eudicotyledons</taxon>
        <taxon>Gunneridae</taxon>
        <taxon>Pentapetalae</taxon>
        <taxon>asterids</taxon>
        <taxon>campanulids</taxon>
        <taxon>Asterales</taxon>
        <taxon>Asteraceae</taxon>
        <taxon>Asteroideae</taxon>
        <taxon>Anthemideae</taxon>
        <taxon>Anthemidinae</taxon>
        <taxon>Tanacetum</taxon>
    </lineage>
</organism>
<evidence type="ECO:0000313" key="3">
    <source>
        <dbReference type="Proteomes" id="UP001151760"/>
    </source>
</evidence>
<dbReference type="InterPro" id="IPR012337">
    <property type="entry name" value="RNaseH-like_sf"/>
</dbReference>
<dbReference type="InterPro" id="IPR001584">
    <property type="entry name" value="Integrase_cat-core"/>
</dbReference>
<dbReference type="GO" id="GO:0003964">
    <property type="term" value="F:RNA-directed DNA polymerase activity"/>
    <property type="evidence" value="ECO:0007669"/>
    <property type="project" value="UniProtKB-KW"/>
</dbReference>
<evidence type="ECO:0000259" key="1">
    <source>
        <dbReference type="PROSITE" id="PS50994"/>
    </source>
</evidence>
<name>A0ABQ4YFY8_9ASTR</name>
<dbReference type="PANTHER" id="PTHR48475">
    <property type="entry name" value="RIBONUCLEASE H"/>
    <property type="match status" value="1"/>
</dbReference>
<keyword evidence="3" id="KW-1185">Reference proteome</keyword>
<dbReference type="Proteomes" id="UP001151760">
    <property type="component" value="Unassembled WGS sequence"/>
</dbReference>
<feature type="domain" description="Integrase catalytic" evidence="1">
    <location>
        <begin position="1"/>
        <end position="122"/>
    </location>
</feature>
<keyword evidence="2" id="KW-0548">Nucleotidyltransferase</keyword>
<dbReference type="PROSITE" id="PS50994">
    <property type="entry name" value="INTEGRASE"/>
    <property type="match status" value="1"/>
</dbReference>
<dbReference type="SUPFAM" id="SSF53098">
    <property type="entry name" value="Ribonuclease H-like"/>
    <property type="match status" value="1"/>
</dbReference>
<proteinExistence type="predicted"/>
<dbReference type="EMBL" id="BQNB010010395">
    <property type="protein sequence ID" value="GJS76704.1"/>
    <property type="molecule type" value="Genomic_DNA"/>
</dbReference>
<dbReference type="Gene3D" id="3.30.420.10">
    <property type="entry name" value="Ribonuclease H-like superfamily/Ribonuclease H"/>
    <property type="match status" value="1"/>
</dbReference>
<protein>
    <submittedName>
        <fullName evidence="2">Reverse transcriptase domain-containing protein</fullName>
    </submittedName>
</protein>
<accession>A0ABQ4YFY8</accession>
<reference evidence="2" key="2">
    <citation type="submission" date="2022-01" db="EMBL/GenBank/DDBJ databases">
        <authorList>
            <person name="Yamashiro T."/>
            <person name="Shiraishi A."/>
            <person name="Satake H."/>
            <person name="Nakayama K."/>
        </authorList>
    </citation>
    <scope>NUCLEOTIDE SEQUENCE</scope>
</reference>
<comment type="caution">
    <text evidence="2">The sequence shown here is derived from an EMBL/GenBank/DDBJ whole genome shotgun (WGS) entry which is preliminary data.</text>
</comment>
<dbReference type="PANTHER" id="PTHR48475:SF2">
    <property type="entry name" value="RIBONUCLEASE H"/>
    <property type="match status" value="1"/>
</dbReference>
<reference evidence="2" key="1">
    <citation type="journal article" date="2022" name="Int. J. Mol. Sci.">
        <title>Draft Genome of Tanacetum Coccineum: Genomic Comparison of Closely Related Tanacetum-Family Plants.</title>
        <authorList>
            <person name="Yamashiro T."/>
            <person name="Shiraishi A."/>
            <person name="Nakayama K."/>
            <person name="Satake H."/>
        </authorList>
    </citation>
    <scope>NUCLEOTIDE SEQUENCE</scope>
</reference>
<dbReference type="InterPro" id="IPR036397">
    <property type="entry name" value="RNaseH_sf"/>
</dbReference>
<sequence length="227" mass="26162">MEKFVCEHIVCRFGRPQEIISDNGKQFFKGTFLIFCKKLGTLQASTYVYHPQANGHVKVTNREIIKGMERRLGQAHQAWIDELPQVLRVHRTTPKSSNGETSFSLVYGSEAVIPIEISVETKRIQDFDPKENKKRRRVDLDILEERREMASIKEAHNKQKLEGYYNKNVKPSTFKPSTYVLRLNSASKAEYQGKMVPTWEGPYMIRKAYGDGAYKLETLSGEVVDRT</sequence>
<gene>
    <name evidence="2" type="ORF">Tco_0726585</name>
</gene>
<keyword evidence="2" id="KW-0808">Transferase</keyword>
<keyword evidence="2" id="KW-0695">RNA-directed DNA polymerase</keyword>